<feature type="transmembrane region" description="Helical" evidence="12">
    <location>
        <begin position="102"/>
        <end position="122"/>
    </location>
</feature>
<keyword evidence="7" id="KW-0408">Iron</keyword>
<evidence type="ECO:0000256" key="4">
    <source>
        <dbReference type="ARBA" id="ARBA00022723"/>
    </source>
</evidence>
<dbReference type="GO" id="GO:0016020">
    <property type="term" value="C:membrane"/>
    <property type="evidence" value="ECO:0007669"/>
    <property type="project" value="UniProtKB-SubCell"/>
</dbReference>
<keyword evidence="10" id="KW-1015">Disulfide bond</keyword>
<comment type="subcellular location">
    <subcellularLocation>
        <location evidence="1">Membrane</location>
        <topology evidence="1">Multi-pass membrane protein</topology>
    </subcellularLocation>
</comment>
<evidence type="ECO:0000256" key="9">
    <source>
        <dbReference type="ARBA" id="ARBA00023136"/>
    </source>
</evidence>
<evidence type="ECO:0000256" key="12">
    <source>
        <dbReference type="SAM" id="Phobius"/>
    </source>
</evidence>
<feature type="transmembrane region" description="Helical" evidence="12">
    <location>
        <begin position="225"/>
        <end position="243"/>
    </location>
</feature>
<dbReference type="GO" id="GO:0016491">
    <property type="term" value="F:oxidoreductase activity"/>
    <property type="evidence" value="ECO:0007669"/>
    <property type="project" value="UniProtKB-KW"/>
</dbReference>
<dbReference type="GO" id="GO:0006784">
    <property type="term" value="P:heme A biosynthetic process"/>
    <property type="evidence" value="ECO:0007669"/>
    <property type="project" value="InterPro"/>
</dbReference>
<dbReference type="GO" id="GO:0046872">
    <property type="term" value="F:metal ion binding"/>
    <property type="evidence" value="ECO:0007669"/>
    <property type="project" value="UniProtKB-KW"/>
</dbReference>
<keyword evidence="9 12" id="KW-0472">Membrane</keyword>
<reference evidence="13 14" key="1">
    <citation type="submission" date="2020-08" db="EMBL/GenBank/DDBJ databases">
        <title>Genomic Encyclopedia of Type Strains, Phase IV (KMG-V): Genome sequencing to study the core and pangenomes of soil and plant-associated prokaryotes.</title>
        <authorList>
            <person name="Whitman W."/>
        </authorList>
    </citation>
    <scope>NUCLEOTIDE SEQUENCE [LARGE SCALE GENOMIC DNA]</scope>
    <source>
        <strain evidence="13 14">X5P3</strain>
    </source>
</reference>
<keyword evidence="6" id="KW-0560">Oxidoreductase</keyword>
<dbReference type="AlphaFoldDB" id="A0A7W7ZQR7"/>
<evidence type="ECO:0000313" key="13">
    <source>
        <dbReference type="EMBL" id="MBB5064064.1"/>
    </source>
</evidence>
<dbReference type="PANTHER" id="PTHR35457">
    <property type="entry name" value="HEME A SYNTHASE"/>
    <property type="match status" value="1"/>
</dbReference>
<dbReference type="Pfam" id="PF02628">
    <property type="entry name" value="COX15-CtaA"/>
    <property type="match status" value="1"/>
</dbReference>
<keyword evidence="2" id="KW-1003">Cell membrane</keyword>
<dbReference type="PANTHER" id="PTHR35457:SF1">
    <property type="entry name" value="HEME A SYNTHASE"/>
    <property type="match status" value="1"/>
</dbReference>
<feature type="transmembrane region" description="Helical" evidence="12">
    <location>
        <begin position="252"/>
        <end position="272"/>
    </location>
</feature>
<comment type="pathway">
    <text evidence="11">Porphyrin-containing compound metabolism.</text>
</comment>
<evidence type="ECO:0000256" key="2">
    <source>
        <dbReference type="ARBA" id="ARBA00022475"/>
    </source>
</evidence>
<dbReference type="RefSeq" id="WP_184255670.1">
    <property type="nucleotide sequence ID" value="NZ_JACHIO010000009.1"/>
</dbReference>
<feature type="transmembrane region" description="Helical" evidence="12">
    <location>
        <begin position="12"/>
        <end position="30"/>
    </location>
</feature>
<evidence type="ECO:0000256" key="3">
    <source>
        <dbReference type="ARBA" id="ARBA00022692"/>
    </source>
</evidence>
<dbReference type="Proteomes" id="UP000584867">
    <property type="component" value="Unassembled WGS sequence"/>
</dbReference>
<dbReference type="EMBL" id="JACHIO010000009">
    <property type="protein sequence ID" value="MBB5064064.1"/>
    <property type="molecule type" value="Genomic_DNA"/>
</dbReference>
<sequence>MSGIVRALRNGRGLTAYAWCVLAFMVLVVLEGAIVRATGSGAGCGNHWPLCNGDFFPHHPRLATVIEYTHRSMTGFCSTMVAILIAWVFFARLKGDRARRAAVWVGVLLLTEALLGAVLVKGGYVETNASNARVFMQCIHFTNTMLLIAALTLTVWWLRPRSGFESRLAPEAGSLAWLSIVATLVVGATGSVAALADTLFPSPSFLAGLADDFAAAAPLMVRMRWLHPAAALIGVVCVTWLYLRVRSKAARWVMALLVLQLVLGLGDVLLLAPTWMQVLHLLGADLYWIALIALGADVIAPQRS</sequence>
<keyword evidence="8" id="KW-0350">Heme biosynthesis</keyword>
<organism evidence="13 14">
    <name type="scientific">Granulicella mallensis</name>
    <dbReference type="NCBI Taxonomy" id="940614"/>
    <lineage>
        <taxon>Bacteria</taxon>
        <taxon>Pseudomonadati</taxon>
        <taxon>Acidobacteriota</taxon>
        <taxon>Terriglobia</taxon>
        <taxon>Terriglobales</taxon>
        <taxon>Acidobacteriaceae</taxon>
        <taxon>Granulicella</taxon>
    </lineage>
</organism>
<evidence type="ECO:0000256" key="11">
    <source>
        <dbReference type="ARBA" id="ARBA00023444"/>
    </source>
</evidence>
<evidence type="ECO:0000256" key="10">
    <source>
        <dbReference type="ARBA" id="ARBA00023157"/>
    </source>
</evidence>
<accession>A0A7W7ZQR7</accession>
<feature type="transmembrane region" description="Helical" evidence="12">
    <location>
        <begin position="72"/>
        <end position="90"/>
    </location>
</feature>
<comment type="caution">
    <text evidence="13">The sequence shown here is derived from an EMBL/GenBank/DDBJ whole genome shotgun (WGS) entry which is preliminary data.</text>
</comment>
<gene>
    <name evidence="13" type="ORF">HDF15_002415</name>
</gene>
<keyword evidence="4" id="KW-0479">Metal-binding</keyword>
<keyword evidence="5 12" id="KW-1133">Transmembrane helix</keyword>
<proteinExistence type="predicted"/>
<feature type="transmembrane region" description="Helical" evidence="12">
    <location>
        <begin position="175"/>
        <end position="196"/>
    </location>
</feature>
<feature type="transmembrane region" description="Helical" evidence="12">
    <location>
        <begin position="134"/>
        <end position="155"/>
    </location>
</feature>
<evidence type="ECO:0000256" key="1">
    <source>
        <dbReference type="ARBA" id="ARBA00004141"/>
    </source>
</evidence>
<evidence type="ECO:0000256" key="8">
    <source>
        <dbReference type="ARBA" id="ARBA00023133"/>
    </source>
</evidence>
<dbReference type="InterPro" id="IPR050450">
    <property type="entry name" value="COX15/CtaA_HemeA_synthase"/>
</dbReference>
<evidence type="ECO:0000256" key="7">
    <source>
        <dbReference type="ARBA" id="ARBA00023004"/>
    </source>
</evidence>
<evidence type="ECO:0000256" key="6">
    <source>
        <dbReference type="ARBA" id="ARBA00023002"/>
    </source>
</evidence>
<keyword evidence="3 12" id="KW-0812">Transmembrane</keyword>
<dbReference type="InterPro" id="IPR003780">
    <property type="entry name" value="COX15/CtaA_fam"/>
</dbReference>
<protein>
    <submittedName>
        <fullName evidence="13">Cytochrome c oxidase assembly protein subunit 15</fullName>
    </submittedName>
</protein>
<evidence type="ECO:0000313" key="14">
    <source>
        <dbReference type="Proteomes" id="UP000584867"/>
    </source>
</evidence>
<evidence type="ECO:0000256" key="5">
    <source>
        <dbReference type="ARBA" id="ARBA00022989"/>
    </source>
</evidence>
<feature type="transmembrane region" description="Helical" evidence="12">
    <location>
        <begin position="278"/>
        <end position="300"/>
    </location>
</feature>
<name>A0A7W7ZQR7_9BACT</name>